<accession>A0A364RAD4</accession>
<keyword evidence="1" id="KW-0812">Transmembrane</keyword>
<feature type="transmembrane region" description="Helical" evidence="1">
    <location>
        <begin position="18"/>
        <end position="38"/>
    </location>
</feature>
<evidence type="ECO:0000256" key="1">
    <source>
        <dbReference type="SAM" id="Phobius"/>
    </source>
</evidence>
<gene>
    <name evidence="2" type="ORF">DP923_16075</name>
    <name evidence="3" type="ORF">DP923_16420</name>
</gene>
<comment type="caution">
    <text evidence="2">The sequence shown here is derived from an EMBL/GenBank/DDBJ whole genome shotgun (WGS) entry which is preliminary data.</text>
</comment>
<reference evidence="2 4" key="1">
    <citation type="submission" date="2018-06" db="EMBL/GenBank/DDBJ databases">
        <authorList>
            <person name="Liu Z.-W."/>
        </authorList>
    </citation>
    <scope>NUCLEOTIDE SEQUENCE [LARGE SCALE GENOMIC DNA]</scope>
    <source>
        <strain evidence="2 4">2b14</strain>
    </source>
</reference>
<keyword evidence="1" id="KW-0472">Membrane</keyword>
<keyword evidence="4" id="KW-1185">Reference proteome</keyword>
<dbReference type="Proteomes" id="UP000251692">
    <property type="component" value="Unassembled WGS sequence"/>
</dbReference>
<evidence type="ECO:0000313" key="3">
    <source>
        <dbReference type="EMBL" id="RAU81415.1"/>
    </source>
</evidence>
<evidence type="ECO:0000313" key="2">
    <source>
        <dbReference type="EMBL" id="RAU81350.1"/>
    </source>
</evidence>
<dbReference type="EMBL" id="QMDV01000006">
    <property type="protein sequence ID" value="RAU81350.1"/>
    <property type="molecule type" value="Genomic_DNA"/>
</dbReference>
<dbReference type="AlphaFoldDB" id="A0A364RAD4"/>
<evidence type="ECO:0000313" key="4">
    <source>
        <dbReference type="Proteomes" id="UP000251692"/>
    </source>
</evidence>
<name>A0A364RAD4_9BACT</name>
<keyword evidence="1" id="KW-1133">Transmembrane helix</keyword>
<proteinExistence type="predicted"/>
<dbReference type="EMBL" id="QMDV01000006">
    <property type="protein sequence ID" value="RAU81415.1"/>
    <property type="molecule type" value="Genomic_DNA"/>
</dbReference>
<organism evidence="2 4">
    <name type="scientific">Pontibacter arcticus</name>
    <dbReference type="NCBI Taxonomy" id="2080288"/>
    <lineage>
        <taxon>Bacteria</taxon>
        <taxon>Pseudomonadati</taxon>
        <taxon>Bacteroidota</taxon>
        <taxon>Cytophagia</taxon>
        <taxon>Cytophagales</taxon>
        <taxon>Hymenobacteraceae</taxon>
        <taxon>Pontibacter</taxon>
    </lineage>
</organism>
<protein>
    <submittedName>
        <fullName evidence="2">Uncharacterized protein</fullName>
    </submittedName>
</protein>
<reference evidence="2 4" key="2">
    <citation type="submission" date="2018-07" db="EMBL/GenBank/DDBJ databases">
        <title>Pontibacter sp. 2b14 genomic sequence and assembly.</title>
        <authorList>
            <person name="Du Z.-J."/>
        </authorList>
    </citation>
    <scope>NUCLEOTIDE SEQUENCE [LARGE SCALE GENOMIC DNA]</scope>
    <source>
        <strain evidence="2 4">2b14</strain>
    </source>
</reference>
<sequence length="59" mass="7111">MYTFSYISYLKFIHKIEFLFPLMLALNCLYGIVEQALLQKEKKKTRRQAGRYGWFTAEI</sequence>